<dbReference type="OMA" id="EFVERDH"/>
<evidence type="ECO:0000256" key="1">
    <source>
        <dbReference type="SAM" id="Phobius"/>
    </source>
</evidence>
<evidence type="ECO:0000313" key="2">
    <source>
        <dbReference type="EMBL" id="CDP92016.1"/>
    </source>
</evidence>
<protein>
    <submittedName>
        <fullName evidence="2">Bm1166, isoform a</fullName>
    </submittedName>
</protein>
<keyword evidence="1" id="KW-1133">Transmembrane helix</keyword>
<feature type="transmembrane region" description="Helical" evidence="1">
    <location>
        <begin position="123"/>
        <end position="140"/>
    </location>
</feature>
<reference evidence="2" key="1">
    <citation type="journal article" date="2007" name="Science">
        <title>Draft genome of the filarial nematode parasite Brugia malayi.</title>
        <authorList>
            <person name="Ghedin E."/>
            <person name="Wang S."/>
            <person name="Spiro D."/>
            <person name="Caler E."/>
            <person name="Zhao Q."/>
            <person name="Crabtree J."/>
            <person name="Allen J.E."/>
            <person name="Delcher A.L."/>
            <person name="Guiliano D.B."/>
            <person name="Miranda-Saavedra D."/>
            <person name="Angiuoli S.V."/>
            <person name="Creasy T."/>
            <person name="Amedeo P."/>
            <person name="Haas B."/>
            <person name="El-Sayed N.M."/>
            <person name="Wortman J.R."/>
            <person name="Feldblyum T."/>
            <person name="Tallon L."/>
            <person name="Schatz M."/>
            <person name="Shumway M."/>
            <person name="Koo H."/>
            <person name="Salzberg S.L."/>
            <person name="Schobel S."/>
            <person name="Pertea M."/>
            <person name="Pop M."/>
            <person name="White O."/>
            <person name="Barton G.J."/>
            <person name="Carlow C.K."/>
            <person name="Crawford M.J."/>
            <person name="Daub J."/>
            <person name="Dimmic M.W."/>
            <person name="Estes C.F."/>
            <person name="Foster J.M."/>
            <person name="Ganatra M."/>
            <person name="Gregory W.F."/>
            <person name="Johnson N.M."/>
            <person name="Jin J."/>
            <person name="Komuniecki R."/>
            <person name="Korf I."/>
            <person name="Kumar S."/>
            <person name="Laney S."/>
            <person name="Li B.W."/>
            <person name="Li W."/>
            <person name="Lindblom T.H."/>
            <person name="Lustigman S."/>
            <person name="Ma D."/>
            <person name="Maina C.V."/>
            <person name="Martin D.M."/>
            <person name="McCarter J.P."/>
            <person name="McReynolds L."/>
            <person name="Mitreva M."/>
            <person name="Nutman T.B."/>
            <person name="Parkinson J."/>
            <person name="Peregrin-Alvarez J.M."/>
            <person name="Poole C."/>
            <person name="Ren Q."/>
            <person name="Saunders L."/>
            <person name="Sluder A.E."/>
            <person name="Smith K."/>
            <person name="Stanke M."/>
            <person name="Unnasch T.R."/>
            <person name="Ware J."/>
            <person name="Wei A.D."/>
            <person name="Weil G."/>
            <person name="Williams D.J."/>
            <person name="Zhang Y."/>
            <person name="Williams S.A."/>
            <person name="Fraser-Liggett C."/>
            <person name="Slatko B."/>
            <person name="Blaxter M.L."/>
            <person name="Scott A.L."/>
        </authorList>
    </citation>
    <scope>NUCLEOTIDE SEQUENCE</scope>
    <source>
        <strain evidence="2">FR3</strain>
    </source>
</reference>
<accession>A0A1I9G0B8</accession>
<gene>
    <name evidence="2" type="primary">Bm1166</name>
    <name evidence="2" type="ORF">BM_Bm1166</name>
</gene>
<keyword evidence="1" id="KW-0812">Transmembrane</keyword>
<name>A0A1I9G0B8_BRUMA</name>
<dbReference type="AlphaFoldDB" id="A0A1I9G0B8"/>
<proteinExistence type="predicted"/>
<sequence>MSYVGSFFEGDCREGVTYLIFDTPIAIEPGLHLTNFYSKNINLTRSIQDERQAQYYMSPNIEFVERDHESKKLCESVTTQISDKVSANAYSVSDDFQDFFDQKSLDETIQPKLPIVVGAGKESFISSYLLLLIFAIIVYFF</sequence>
<reference evidence="2" key="2">
    <citation type="submission" date="2012-12" db="EMBL/GenBank/DDBJ databases">
        <authorList>
            <consortium name="WormBase Consortium"/>
            <person name="Ghedin E."/>
            <person name="Paulini M."/>
        </authorList>
    </citation>
    <scope>NUCLEOTIDE SEQUENCE</scope>
    <source>
        <strain evidence="2">FR3</strain>
    </source>
</reference>
<keyword evidence="1" id="KW-0472">Membrane</keyword>
<organism evidence="2">
    <name type="scientific">Brugia malayi</name>
    <name type="common">Filarial nematode worm</name>
    <dbReference type="NCBI Taxonomy" id="6279"/>
    <lineage>
        <taxon>Eukaryota</taxon>
        <taxon>Metazoa</taxon>
        <taxon>Ecdysozoa</taxon>
        <taxon>Nematoda</taxon>
        <taxon>Chromadorea</taxon>
        <taxon>Rhabditida</taxon>
        <taxon>Spirurina</taxon>
        <taxon>Spiruromorpha</taxon>
        <taxon>Filarioidea</taxon>
        <taxon>Onchocercidae</taxon>
        <taxon>Brugia</taxon>
    </lineage>
</organism>
<dbReference type="EMBL" id="LN856663">
    <property type="protein sequence ID" value="CDP92016.1"/>
    <property type="molecule type" value="Genomic_DNA"/>
</dbReference>